<proteinExistence type="predicted"/>
<reference evidence="3" key="5">
    <citation type="submission" date="2015-06" db="UniProtKB">
        <authorList>
            <consortium name="EnsemblFungi"/>
        </authorList>
    </citation>
    <scope>IDENTIFICATION</scope>
    <source>
        <strain evidence="3">ATCC 64411</strain>
    </source>
</reference>
<keyword evidence="4" id="KW-1185">Reference proteome</keyword>
<gene>
    <name evidence="2" type="ORF">MAPG_10966</name>
</gene>
<sequence length="190" mass="20141">MRWTAVSSSVRSLDHGRPSRDEIQGPGRAWQVTVAYFFSAAHSARSLTRITLPILPQTMSRSAARGTEHRRRLGVDSDAHPGPGAEDAQGPQAGGLGRGYPFCVVPGLVTASQTRRAVSVPTASRHQVWVDAHERGNGASPHRGRHGRLARPGFGTDTRLVIPTAVAGPVSVVHSATPTSGSAVLSLYCR</sequence>
<evidence type="ECO:0000313" key="3">
    <source>
        <dbReference type="EnsemblFungi" id="MAPG_10966T0"/>
    </source>
</evidence>
<reference evidence="3" key="4">
    <citation type="journal article" date="2015" name="G3 (Bethesda)">
        <title>Genome sequences of three phytopathogenic species of the Magnaporthaceae family of fungi.</title>
        <authorList>
            <person name="Okagaki L.H."/>
            <person name="Nunes C.C."/>
            <person name="Sailsbery J."/>
            <person name="Clay B."/>
            <person name="Brown D."/>
            <person name="John T."/>
            <person name="Oh Y."/>
            <person name="Young N."/>
            <person name="Fitzgerald M."/>
            <person name="Haas B.J."/>
            <person name="Zeng Q."/>
            <person name="Young S."/>
            <person name="Adiconis X."/>
            <person name="Fan L."/>
            <person name="Levin J.Z."/>
            <person name="Mitchell T.K."/>
            <person name="Okubara P.A."/>
            <person name="Farman M.L."/>
            <person name="Kohn L.M."/>
            <person name="Birren B."/>
            <person name="Ma L.-J."/>
            <person name="Dean R.A."/>
        </authorList>
    </citation>
    <scope>NUCLEOTIDE SEQUENCE</scope>
    <source>
        <strain evidence="3">ATCC 64411 / 73-15</strain>
    </source>
</reference>
<feature type="region of interest" description="Disordered" evidence="1">
    <location>
        <begin position="135"/>
        <end position="155"/>
    </location>
</feature>
<evidence type="ECO:0000256" key="1">
    <source>
        <dbReference type="SAM" id="MobiDB-lite"/>
    </source>
</evidence>
<reference evidence="4" key="1">
    <citation type="submission" date="2010-05" db="EMBL/GenBank/DDBJ databases">
        <title>The genome sequence of Magnaporthe poae strain ATCC 64411.</title>
        <authorList>
            <person name="Ma L.-J."/>
            <person name="Dead R."/>
            <person name="Young S."/>
            <person name="Zeng Q."/>
            <person name="Koehrsen M."/>
            <person name="Alvarado L."/>
            <person name="Berlin A."/>
            <person name="Chapman S.B."/>
            <person name="Chen Z."/>
            <person name="Freedman E."/>
            <person name="Gellesch M."/>
            <person name="Goldberg J."/>
            <person name="Griggs A."/>
            <person name="Gujja S."/>
            <person name="Heilman E.R."/>
            <person name="Heiman D."/>
            <person name="Hepburn T."/>
            <person name="Howarth C."/>
            <person name="Jen D."/>
            <person name="Larson L."/>
            <person name="Mehta T."/>
            <person name="Neiman D."/>
            <person name="Pearson M."/>
            <person name="Roberts A."/>
            <person name="Saif S."/>
            <person name="Shea T."/>
            <person name="Shenoy N."/>
            <person name="Sisk P."/>
            <person name="Stolte C."/>
            <person name="Sykes S."/>
            <person name="Walk T."/>
            <person name="White J."/>
            <person name="Yandava C."/>
            <person name="Haas B."/>
            <person name="Nusbaum C."/>
            <person name="Birren B."/>
        </authorList>
    </citation>
    <scope>NUCLEOTIDE SEQUENCE [LARGE SCALE GENOMIC DNA]</scope>
    <source>
        <strain evidence="4">ATCC 64411 / 73-15</strain>
    </source>
</reference>
<accession>A0A0C4EE05</accession>
<feature type="region of interest" description="Disordered" evidence="1">
    <location>
        <begin position="1"/>
        <end position="24"/>
    </location>
</feature>
<dbReference type="EMBL" id="GL876978">
    <property type="protein sequence ID" value="KLU92019.1"/>
    <property type="molecule type" value="Genomic_DNA"/>
</dbReference>
<organism evidence="3 4">
    <name type="scientific">Magnaporthiopsis poae (strain ATCC 64411 / 73-15)</name>
    <name type="common">Kentucky bluegrass fungus</name>
    <name type="synonym">Magnaporthe poae</name>
    <dbReference type="NCBI Taxonomy" id="644358"/>
    <lineage>
        <taxon>Eukaryota</taxon>
        <taxon>Fungi</taxon>
        <taxon>Dikarya</taxon>
        <taxon>Ascomycota</taxon>
        <taxon>Pezizomycotina</taxon>
        <taxon>Sordariomycetes</taxon>
        <taxon>Sordariomycetidae</taxon>
        <taxon>Magnaporthales</taxon>
        <taxon>Magnaporthaceae</taxon>
        <taxon>Magnaporthiopsis</taxon>
    </lineage>
</organism>
<protein>
    <submittedName>
        <fullName evidence="2 3">Uncharacterized protein</fullName>
    </submittedName>
</protein>
<evidence type="ECO:0000313" key="4">
    <source>
        <dbReference type="Proteomes" id="UP000011715"/>
    </source>
</evidence>
<feature type="compositionally biased region" description="Polar residues" evidence="1">
    <location>
        <begin position="1"/>
        <end position="11"/>
    </location>
</feature>
<dbReference type="AlphaFoldDB" id="A0A0C4EE05"/>
<evidence type="ECO:0000313" key="2">
    <source>
        <dbReference type="EMBL" id="KLU92019.1"/>
    </source>
</evidence>
<dbReference type="VEuPathDB" id="FungiDB:MAPG_10966"/>
<dbReference type="EnsemblFungi" id="MAPG_10966T0">
    <property type="protein sequence ID" value="MAPG_10966T0"/>
    <property type="gene ID" value="MAPG_10966"/>
</dbReference>
<feature type="compositionally biased region" description="Basic and acidic residues" evidence="1">
    <location>
        <begin position="12"/>
        <end position="23"/>
    </location>
</feature>
<dbReference type="EMBL" id="ADBL01002701">
    <property type="status" value="NOT_ANNOTATED_CDS"/>
    <property type="molecule type" value="Genomic_DNA"/>
</dbReference>
<feature type="region of interest" description="Disordered" evidence="1">
    <location>
        <begin position="61"/>
        <end position="94"/>
    </location>
</feature>
<name>A0A0C4EE05_MAGP6</name>
<dbReference type="Proteomes" id="UP000011715">
    <property type="component" value="Unassembled WGS sequence"/>
</dbReference>
<reference evidence="2" key="3">
    <citation type="submission" date="2011-03" db="EMBL/GenBank/DDBJ databases">
        <title>Annotation of Magnaporthe poae ATCC 64411.</title>
        <authorList>
            <person name="Ma L.-J."/>
            <person name="Dead R."/>
            <person name="Young S.K."/>
            <person name="Zeng Q."/>
            <person name="Gargeya S."/>
            <person name="Fitzgerald M."/>
            <person name="Haas B."/>
            <person name="Abouelleil A."/>
            <person name="Alvarado L."/>
            <person name="Arachchi H.M."/>
            <person name="Berlin A."/>
            <person name="Brown A."/>
            <person name="Chapman S.B."/>
            <person name="Chen Z."/>
            <person name="Dunbar C."/>
            <person name="Freedman E."/>
            <person name="Gearin G."/>
            <person name="Gellesch M."/>
            <person name="Goldberg J."/>
            <person name="Griggs A."/>
            <person name="Gujja S."/>
            <person name="Heiman D."/>
            <person name="Howarth C."/>
            <person name="Larson L."/>
            <person name="Lui A."/>
            <person name="MacDonald P.J.P."/>
            <person name="Mehta T."/>
            <person name="Montmayeur A."/>
            <person name="Murphy C."/>
            <person name="Neiman D."/>
            <person name="Pearson M."/>
            <person name="Priest M."/>
            <person name="Roberts A."/>
            <person name="Saif S."/>
            <person name="Shea T."/>
            <person name="Shenoy N."/>
            <person name="Sisk P."/>
            <person name="Stolte C."/>
            <person name="Sykes S."/>
            <person name="Yandava C."/>
            <person name="Wortman J."/>
            <person name="Nusbaum C."/>
            <person name="Birren B."/>
        </authorList>
    </citation>
    <scope>NUCLEOTIDE SEQUENCE</scope>
    <source>
        <strain evidence="2">ATCC 64411</strain>
    </source>
</reference>
<reference evidence="2" key="2">
    <citation type="submission" date="2010-05" db="EMBL/GenBank/DDBJ databases">
        <title>The Genome Sequence of Magnaporthe poae strain ATCC 64411.</title>
        <authorList>
            <consortium name="The Broad Institute Genome Sequencing Platform"/>
            <consortium name="Broad Institute Genome Sequencing Center for Infectious Disease"/>
            <person name="Ma L.-J."/>
            <person name="Dead R."/>
            <person name="Young S."/>
            <person name="Zeng Q."/>
            <person name="Koehrsen M."/>
            <person name="Alvarado L."/>
            <person name="Berlin A."/>
            <person name="Chapman S.B."/>
            <person name="Chen Z."/>
            <person name="Freedman E."/>
            <person name="Gellesch M."/>
            <person name="Goldberg J."/>
            <person name="Griggs A."/>
            <person name="Gujja S."/>
            <person name="Heilman E.R."/>
            <person name="Heiman D."/>
            <person name="Hepburn T."/>
            <person name="Howarth C."/>
            <person name="Jen D."/>
            <person name="Larson L."/>
            <person name="Mehta T."/>
            <person name="Neiman D."/>
            <person name="Pearson M."/>
            <person name="Roberts A."/>
            <person name="Saif S."/>
            <person name="Shea T."/>
            <person name="Shenoy N."/>
            <person name="Sisk P."/>
            <person name="Stolte C."/>
            <person name="Sykes S."/>
            <person name="Walk T."/>
            <person name="White J."/>
            <person name="Yandava C."/>
            <person name="Haas B."/>
            <person name="Nusbaum C."/>
            <person name="Birren B."/>
        </authorList>
    </citation>
    <scope>NUCLEOTIDE SEQUENCE</scope>
    <source>
        <strain evidence="2">ATCC 64411</strain>
    </source>
</reference>